<dbReference type="InterPro" id="IPR055170">
    <property type="entry name" value="GFO_IDH_MocA-like_dom"/>
</dbReference>
<comment type="similarity">
    <text evidence="1">Belongs to the Gfo/Idh/MocA family.</text>
</comment>
<evidence type="ECO:0000313" key="6">
    <source>
        <dbReference type="Proteomes" id="UP000315252"/>
    </source>
</evidence>
<dbReference type="OrthoDB" id="9801953at2"/>
<protein>
    <submittedName>
        <fullName evidence="5">Gfo/Idh/MocA family oxidoreductase</fullName>
    </submittedName>
</protein>
<evidence type="ECO:0000259" key="4">
    <source>
        <dbReference type="Pfam" id="PF22725"/>
    </source>
</evidence>
<feature type="domain" description="Gfo/Idh/MocA-like oxidoreductase N-terminal" evidence="3">
    <location>
        <begin position="5"/>
        <end position="112"/>
    </location>
</feature>
<dbReference type="AlphaFoldDB" id="A0A545TRI7"/>
<dbReference type="PANTHER" id="PTHR22604">
    <property type="entry name" value="OXIDOREDUCTASES"/>
    <property type="match status" value="1"/>
</dbReference>
<dbReference type="PANTHER" id="PTHR22604:SF105">
    <property type="entry name" value="TRANS-1,2-DIHYDROBENZENE-1,2-DIOL DEHYDROGENASE"/>
    <property type="match status" value="1"/>
</dbReference>
<dbReference type="InterPro" id="IPR000683">
    <property type="entry name" value="Gfo/Idh/MocA-like_OxRdtase_N"/>
</dbReference>
<keyword evidence="6" id="KW-1185">Reference proteome</keyword>
<gene>
    <name evidence="5" type="ORF">FKG95_14155</name>
</gene>
<dbReference type="InterPro" id="IPR036291">
    <property type="entry name" value="NAD(P)-bd_dom_sf"/>
</dbReference>
<dbReference type="GO" id="GO:0016491">
    <property type="term" value="F:oxidoreductase activity"/>
    <property type="evidence" value="ECO:0007669"/>
    <property type="project" value="UniProtKB-KW"/>
</dbReference>
<dbReference type="EMBL" id="VHSH01000004">
    <property type="protein sequence ID" value="TQV79832.1"/>
    <property type="molecule type" value="Genomic_DNA"/>
</dbReference>
<proteinExistence type="inferred from homology"/>
<dbReference type="GO" id="GO:0000166">
    <property type="term" value="F:nucleotide binding"/>
    <property type="evidence" value="ECO:0007669"/>
    <property type="project" value="InterPro"/>
</dbReference>
<evidence type="ECO:0000256" key="1">
    <source>
        <dbReference type="ARBA" id="ARBA00010928"/>
    </source>
</evidence>
<dbReference type="Gene3D" id="3.40.50.720">
    <property type="entry name" value="NAD(P)-binding Rossmann-like Domain"/>
    <property type="match status" value="1"/>
</dbReference>
<dbReference type="Pfam" id="PF22725">
    <property type="entry name" value="GFO_IDH_MocA_C3"/>
    <property type="match status" value="1"/>
</dbReference>
<evidence type="ECO:0000259" key="3">
    <source>
        <dbReference type="Pfam" id="PF01408"/>
    </source>
</evidence>
<comment type="caution">
    <text evidence="5">The sequence shown here is derived from an EMBL/GenBank/DDBJ whole genome shotgun (WGS) entry which is preliminary data.</text>
</comment>
<dbReference type="InterPro" id="IPR050984">
    <property type="entry name" value="Gfo/Idh/MocA_domain"/>
</dbReference>
<organism evidence="5 6">
    <name type="scientific">Denitrobaculum tricleocarpae</name>
    <dbReference type="NCBI Taxonomy" id="2591009"/>
    <lineage>
        <taxon>Bacteria</taxon>
        <taxon>Pseudomonadati</taxon>
        <taxon>Pseudomonadota</taxon>
        <taxon>Alphaproteobacteria</taxon>
        <taxon>Rhodospirillales</taxon>
        <taxon>Rhodospirillaceae</taxon>
        <taxon>Denitrobaculum</taxon>
    </lineage>
</organism>
<dbReference type="SUPFAM" id="SSF51735">
    <property type="entry name" value="NAD(P)-binding Rossmann-fold domains"/>
    <property type="match status" value="1"/>
</dbReference>
<name>A0A545TRI7_9PROT</name>
<evidence type="ECO:0000256" key="2">
    <source>
        <dbReference type="ARBA" id="ARBA00023002"/>
    </source>
</evidence>
<dbReference type="RefSeq" id="WP_142897012.1">
    <property type="nucleotide sequence ID" value="NZ_ML660055.1"/>
</dbReference>
<dbReference type="Gene3D" id="3.30.360.10">
    <property type="entry name" value="Dihydrodipicolinate Reductase, domain 2"/>
    <property type="match status" value="1"/>
</dbReference>
<accession>A0A545TRI7</accession>
<dbReference type="Pfam" id="PF01408">
    <property type="entry name" value="GFO_IDH_MocA"/>
    <property type="match status" value="1"/>
</dbReference>
<dbReference type="Proteomes" id="UP000315252">
    <property type="component" value="Unassembled WGS sequence"/>
</dbReference>
<keyword evidence="2" id="KW-0560">Oxidoreductase</keyword>
<feature type="domain" description="GFO/IDH/MocA-like oxidoreductase" evidence="4">
    <location>
        <begin position="131"/>
        <end position="247"/>
    </location>
</feature>
<sequence>MEKARWGVVSTAKIGVEKVIPGIQNSHLGRVVAIASRDLERARTAASQLGIDKAYGSYEDLLADPDIEFIYNPLPNDQHVDVTLAAARAGKHVLCEKPIGLSAADAARLSEIPQDIRVMEAFMVRYHPQWLRCREILHSGRIGTPRAIQVAFSYFNDDPQNIRNKPETGGGALMDIGCYAIVTGRFFFDADPARVVGLIDRDPAFETDRLTSGLLDFGDGRQLTFTVSTQTVPYQRVQILGTRGRLEIEIPFNAPQGAASRLFIYDGAALDGSDAVQETLPAADQYAEQADALVKAVRDGEAAPTGVEDAITNMQIIDALFRSADRGTWEKP</sequence>
<dbReference type="SUPFAM" id="SSF55347">
    <property type="entry name" value="Glyceraldehyde-3-phosphate dehydrogenase-like, C-terminal domain"/>
    <property type="match status" value="1"/>
</dbReference>
<reference evidence="5 6" key="1">
    <citation type="submission" date="2019-06" db="EMBL/GenBank/DDBJ databases">
        <title>Whole genome sequence for Rhodospirillaceae sp. R148.</title>
        <authorList>
            <person name="Wang G."/>
        </authorList>
    </citation>
    <scope>NUCLEOTIDE SEQUENCE [LARGE SCALE GENOMIC DNA]</scope>
    <source>
        <strain evidence="5 6">R148</strain>
    </source>
</reference>
<evidence type="ECO:0000313" key="5">
    <source>
        <dbReference type="EMBL" id="TQV79832.1"/>
    </source>
</evidence>